<comment type="caution">
    <text evidence="5">The sequence shown here is derived from an EMBL/GenBank/DDBJ whole genome shotgun (WGS) entry which is preliminary data.</text>
</comment>
<evidence type="ECO:0000256" key="2">
    <source>
        <dbReference type="ARBA" id="ARBA00024900"/>
    </source>
</evidence>
<dbReference type="GO" id="GO:0004784">
    <property type="term" value="F:superoxide dismutase activity"/>
    <property type="evidence" value="ECO:0007669"/>
    <property type="project" value="UniProtKB-EC"/>
</dbReference>
<keyword evidence="3" id="KW-0479">Metal-binding</keyword>
<dbReference type="PANTHER" id="PTHR10003">
    <property type="entry name" value="SUPEROXIDE DISMUTASE CU-ZN -RELATED"/>
    <property type="match status" value="1"/>
</dbReference>
<dbReference type="SUPFAM" id="SSF49329">
    <property type="entry name" value="Cu,Zn superoxide dismutase-like"/>
    <property type="match status" value="1"/>
</dbReference>
<evidence type="ECO:0000256" key="3">
    <source>
        <dbReference type="RuleBase" id="RU000393"/>
    </source>
</evidence>
<comment type="cofactor">
    <cofactor evidence="3">
        <name>Cu cation</name>
        <dbReference type="ChEBI" id="CHEBI:23378"/>
    </cofactor>
    <text evidence="3">Binds 1 copper ion per subunit.</text>
</comment>
<dbReference type="InterPro" id="IPR036423">
    <property type="entry name" value="SOD-like_Cu/Zn_dom_sf"/>
</dbReference>
<dbReference type="InterPro" id="IPR018152">
    <property type="entry name" value="SOD_Cu/Zn_BS"/>
</dbReference>
<evidence type="ECO:0000259" key="4">
    <source>
        <dbReference type="Pfam" id="PF00080"/>
    </source>
</evidence>
<evidence type="ECO:0000313" key="5">
    <source>
        <dbReference type="EMBL" id="KUP05341.1"/>
    </source>
</evidence>
<keyword evidence="3" id="KW-0862">Zinc</keyword>
<keyword evidence="6" id="KW-1185">Reference proteome</keyword>
<dbReference type="CDD" id="cd00305">
    <property type="entry name" value="Cu-Zn_Superoxide_Dismutase"/>
    <property type="match status" value="1"/>
</dbReference>
<dbReference type="InterPro" id="IPR024134">
    <property type="entry name" value="SOD_Cu/Zn_/chaperone"/>
</dbReference>
<organism evidence="5 6">
    <name type="scientific">Bacillus coahuilensis p1.1.43</name>
    <dbReference type="NCBI Taxonomy" id="1150625"/>
    <lineage>
        <taxon>Bacteria</taxon>
        <taxon>Bacillati</taxon>
        <taxon>Bacillota</taxon>
        <taxon>Bacilli</taxon>
        <taxon>Bacillales</taxon>
        <taxon>Bacillaceae</taxon>
        <taxon>Bacillus</taxon>
    </lineage>
</organism>
<feature type="domain" description="Superoxide dismutase copper/zinc binding" evidence="4">
    <location>
        <begin position="36"/>
        <end position="168"/>
    </location>
</feature>
<keyword evidence="3" id="KW-0186">Copper</keyword>
<proteinExistence type="inferred from homology"/>
<sequence>MKKWIAIFSLFFITGCVYPDVKKIEIDMMNSDQDSYGTVLLQEVAEGVNMTIDLEGLPPGEHAMHFHGKRGSVSHQYFTSAGDHYNPEDKQHGLLNPEGAHAGDLPNLVVGEDGVASVEILAPSVTLSEGTTTLFTKQGTSLIIHEAGDDGMSQPAGDAGVRIACGVISKENQTMKEVTENETEAPDQKEE</sequence>
<dbReference type="RefSeq" id="WP_059351549.1">
    <property type="nucleotide sequence ID" value="NZ_LDYG01000039.1"/>
</dbReference>
<name>A0A147K673_9BACI</name>
<reference evidence="5 6" key="1">
    <citation type="journal article" date="2016" name="Front. Microbiol.">
        <title>Microevolution Analysis of Bacillus coahuilensis Unveils Differences in Phosphorus Acquisition Strategies and Their Regulation.</title>
        <authorList>
            <person name="Gomez-Lunar Z."/>
            <person name="Hernandez-Gonzalez I."/>
            <person name="Rodriguez-Torres M.D."/>
            <person name="Souza V."/>
            <person name="Olmedo-Alvarez G."/>
        </authorList>
    </citation>
    <scope>NUCLEOTIDE SEQUENCE [LARGE SCALE GENOMIC DNA]</scope>
    <source>
        <strain evidence="6">p1.1.43</strain>
    </source>
</reference>
<accession>A0A147K673</accession>
<dbReference type="InterPro" id="IPR001424">
    <property type="entry name" value="SOD_Cu_Zn_dom"/>
</dbReference>
<protein>
    <recommendedName>
        <fullName evidence="3">Superoxide dismutase [Cu-Zn]</fullName>
        <ecNumber evidence="3">1.15.1.1</ecNumber>
    </recommendedName>
</protein>
<dbReference type="EMBL" id="LDYG01000039">
    <property type="protein sequence ID" value="KUP05341.1"/>
    <property type="molecule type" value="Genomic_DNA"/>
</dbReference>
<dbReference type="PATRIC" id="fig|1150625.3.peg.2632"/>
<evidence type="ECO:0000313" key="6">
    <source>
        <dbReference type="Proteomes" id="UP000074108"/>
    </source>
</evidence>
<comment type="similarity">
    <text evidence="1 3">Belongs to the Cu-Zn superoxide dismutase family.</text>
</comment>
<evidence type="ECO:0000256" key="1">
    <source>
        <dbReference type="ARBA" id="ARBA00010457"/>
    </source>
</evidence>
<gene>
    <name evidence="5" type="ORF">Q75_12515</name>
</gene>
<dbReference type="OrthoDB" id="9792957at2"/>
<dbReference type="PROSITE" id="PS00332">
    <property type="entry name" value="SOD_CU_ZN_2"/>
    <property type="match status" value="1"/>
</dbReference>
<dbReference type="Proteomes" id="UP000074108">
    <property type="component" value="Unassembled WGS sequence"/>
</dbReference>
<dbReference type="AlphaFoldDB" id="A0A147K673"/>
<dbReference type="STRING" id="1150625.Q75_12515"/>
<dbReference type="PRINTS" id="PR00068">
    <property type="entry name" value="CUZNDISMTASE"/>
</dbReference>
<dbReference type="Pfam" id="PF00080">
    <property type="entry name" value="Sod_Cu"/>
    <property type="match status" value="1"/>
</dbReference>
<comment type="catalytic activity">
    <reaction evidence="3">
        <text>2 superoxide + 2 H(+) = H2O2 + O2</text>
        <dbReference type="Rhea" id="RHEA:20696"/>
        <dbReference type="ChEBI" id="CHEBI:15378"/>
        <dbReference type="ChEBI" id="CHEBI:15379"/>
        <dbReference type="ChEBI" id="CHEBI:16240"/>
        <dbReference type="ChEBI" id="CHEBI:18421"/>
        <dbReference type="EC" id="1.15.1.1"/>
    </reaction>
</comment>
<dbReference type="PROSITE" id="PS51257">
    <property type="entry name" value="PROKAR_LIPOPROTEIN"/>
    <property type="match status" value="1"/>
</dbReference>
<dbReference type="Gene3D" id="2.60.40.200">
    <property type="entry name" value="Superoxide dismutase, copper/zinc binding domain"/>
    <property type="match status" value="1"/>
</dbReference>
<comment type="cofactor">
    <cofactor evidence="3">
        <name>Zn(2+)</name>
        <dbReference type="ChEBI" id="CHEBI:29105"/>
    </cofactor>
    <text evidence="3">Binds 1 zinc ion per subunit.</text>
</comment>
<keyword evidence="3" id="KW-0560">Oxidoreductase</keyword>
<dbReference type="GO" id="GO:0005507">
    <property type="term" value="F:copper ion binding"/>
    <property type="evidence" value="ECO:0007669"/>
    <property type="project" value="InterPro"/>
</dbReference>
<comment type="function">
    <text evidence="2">Destroys radicals which are normally produced within the cells and which are toxic to biological systems. May play a role in favoring mycobacterial survival in phagocytes.</text>
</comment>
<dbReference type="EC" id="1.15.1.1" evidence="3"/>